<comment type="caution">
    <text evidence="10">The sequence shown here is derived from an EMBL/GenBank/DDBJ whole genome shotgun (WGS) entry which is preliminary data.</text>
</comment>
<dbReference type="InterPro" id="IPR027417">
    <property type="entry name" value="P-loop_NTPase"/>
</dbReference>
<dbReference type="InterPro" id="IPR001650">
    <property type="entry name" value="Helicase_C-like"/>
</dbReference>
<feature type="region of interest" description="Disordered" evidence="5">
    <location>
        <begin position="1911"/>
        <end position="1935"/>
    </location>
</feature>
<dbReference type="GO" id="GO:0017038">
    <property type="term" value="P:protein import"/>
    <property type="evidence" value="ECO:0007669"/>
    <property type="project" value="InterPro"/>
</dbReference>
<feature type="coiled-coil region" evidence="4">
    <location>
        <begin position="99"/>
        <end position="164"/>
    </location>
</feature>
<feature type="transmembrane region" description="Helical" evidence="6">
    <location>
        <begin position="1562"/>
        <end position="1585"/>
    </location>
</feature>
<dbReference type="Gene3D" id="3.90.1440.10">
    <property type="entry name" value="SecA, preprotein cross-linking domain"/>
    <property type="match status" value="1"/>
</dbReference>
<dbReference type="InterPro" id="IPR014018">
    <property type="entry name" value="SecA_motor_DEAD"/>
</dbReference>
<evidence type="ECO:0000259" key="7">
    <source>
        <dbReference type="PROSITE" id="PS51192"/>
    </source>
</evidence>
<reference evidence="10 11" key="1">
    <citation type="submission" date="2019-06" db="EMBL/GenBank/DDBJ databases">
        <title>A chromosome-scale genome assembly of the striped catfish, Pangasianodon hypophthalmus.</title>
        <authorList>
            <person name="Wen M."/>
            <person name="Zahm M."/>
            <person name="Roques C."/>
            <person name="Cabau C."/>
            <person name="Klopp C."/>
            <person name="Donnadieu C."/>
            <person name="Jouanno E."/>
            <person name="Avarre J.-C."/>
            <person name="Campet M."/>
            <person name="Ha T.T.T."/>
            <person name="Dugue R."/>
            <person name="Lampietro C."/>
            <person name="Louis A."/>
            <person name="Herpin A."/>
            <person name="Echchiki A."/>
            <person name="Berthelot C."/>
            <person name="Parey E."/>
            <person name="Roest-Crollius H."/>
            <person name="Braasch I."/>
            <person name="Postlethwait J."/>
            <person name="Bobe J."/>
            <person name="Montfort J."/>
            <person name="Bouchez O."/>
            <person name="Begum T."/>
            <person name="Schartl M."/>
            <person name="Guiguen Y."/>
        </authorList>
    </citation>
    <scope>NUCLEOTIDE SEQUENCE [LARGE SCALE GENOMIC DNA]</scope>
    <source>
        <strain evidence="10 11">Indonesia</strain>
        <tissue evidence="10">Blood</tissue>
    </source>
</reference>
<evidence type="ECO:0000256" key="4">
    <source>
        <dbReference type="SAM" id="Coils"/>
    </source>
</evidence>
<dbReference type="EMBL" id="VFJC01000035">
    <property type="protein sequence ID" value="KAB5515399.1"/>
    <property type="molecule type" value="Genomic_DNA"/>
</dbReference>
<evidence type="ECO:0000259" key="8">
    <source>
        <dbReference type="PROSITE" id="PS51194"/>
    </source>
</evidence>
<evidence type="ECO:0000259" key="9">
    <source>
        <dbReference type="PROSITE" id="PS51196"/>
    </source>
</evidence>
<dbReference type="PROSITE" id="PS51194">
    <property type="entry name" value="HELICASE_CTER"/>
    <property type="match status" value="1"/>
</dbReference>
<keyword evidence="1" id="KW-0963">Cytoplasm</keyword>
<evidence type="ECO:0000256" key="1">
    <source>
        <dbReference type="ARBA" id="ARBA00022490"/>
    </source>
</evidence>
<keyword evidence="3" id="KW-0811">Translocation</keyword>
<evidence type="ECO:0000313" key="10">
    <source>
        <dbReference type="EMBL" id="KAB5515399.1"/>
    </source>
</evidence>
<accession>A0A5N5J896</accession>
<organism evidence="10 11">
    <name type="scientific">Pangasianodon hypophthalmus</name>
    <name type="common">Striped catfish</name>
    <name type="synonym">Helicophagus hypophthalmus</name>
    <dbReference type="NCBI Taxonomy" id="310915"/>
    <lineage>
        <taxon>Eukaryota</taxon>
        <taxon>Metazoa</taxon>
        <taxon>Chordata</taxon>
        <taxon>Craniata</taxon>
        <taxon>Vertebrata</taxon>
        <taxon>Euteleostomi</taxon>
        <taxon>Actinopterygii</taxon>
        <taxon>Neopterygii</taxon>
        <taxon>Teleostei</taxon>
        <taxon>Ostariophysi</taxon>
        <taxon>Siluriformes</taxon>
        <taxon>Pangasiidae</taxon>
        <taxon>Pangasianodon</taxon>
    </lineage>
</organism>
<dbReference type="PANTHER" id="PTHR30612">
    <property type="entry name" value="SECA INNER MEMBRANE COMPONENT OF SEC PROTEIN SECRETION SYSTEM"/>
    <property type="match status" value="1"/>
</dbReference>
<keyword evidence="2" id="KW-0813">Transport</keyword>
<evidence type="ECO:0000256" key="3">
    <source>
        <dbReference type="ARBA" id="ARBA00023010"/>
    </source>
</evidence>
<dbReference type="Gene3D" id="3.40.50.300">
    <property type="entry name" value="P-loop containing nucleotide triphosphate hydrolases"/>
    <property type="match status" value="3"/>
</dbReference>
<keyword evidence="6" id="KW-1133">Transmembrane helix</keyword>
<dbReference type="SMART" id="SM00957">
    <property type="entry name" value="SecA_DEAD"/>
    <property type="match status" value="1"/>
</dbReference>
<evidence type="ECO:0000256" key="2">
    <source>
        <dbReference type="ARBA" id="ARBA00022927"/>
    </source>
</evidence>
<dbReference type="Proteomes" id="UP000327468">
    <property type="component" value="Unassembled WGS sequence"/>
</dbReference>
<dbReference type="SUPFAM" id="SSF52540">
    <property type="entry name" value="P-loop containing nucleoside triphosphate hydrolases"/>
    <property type="match status" value="2"/>
</dbReference>
<evidence type="ECO:0000313" key="11">
    <source>
        <dbReference type="Proteomes" id="UP000327468"/>
    </source>
</evidence>
<dbReference type="GO" id="GO:0006886">
    <property type="term" value="P:intracellular protein transport"/>
    <property type="evidence" value="ECO:0007669"/>
    <property type="project" value="InterPro"/>
</dbReference>
<gene>
    <name evidence="10" type="ORF">PHYPO_G00249890</name>
</gene>
<feature type="transmembrane region" description="Helical" evidence="6">
    <location>
        <begin position="1512"/>
        <end position="1541"/>
    </location>
</feature>
<dbReference type="GO" id="GO:0016020">
    <property type="term" value="C:membrane"/>
    <property type="evidence" value="ECO:0007669"/>
    <property type="project" value="InterPro"/>
</dbReference>
<keyword evidence="2" id="KW-0653">Protein transport</keyword>
<dbReference type="PANTHER" id="PTHR30612:SF0">
    <property type="entry name" value="CHLOROPLAST PROTEIN-TRANSPORTING ATPASE"/>
    <property type="match status" value="1"/>
</dbReference>
<keyword evidence="6" id="KW-0812">Transmembrane</keyword>
<sequence length="2345" mass="266743">MGAQVSVKNQTPYTWHFATQDRGYTRVDAGCTTSYQEARLIHRYIYIRYENHTWDSFRYEFNTHKGDTSFILRETYDRSQIQLHCTSEGGTHYCSNYGKIEEDEKRRQQEEERRRLERLERERRIQEELERRRKIEEDEKRRQQEEERRRLERLERERRIQQELDRESELSRLKLSQATEQLREKQSFRGHEQHHERTQVLHQQIEDDAAAIERDEVFDVEEKFKELLLKYQITEDKEVQQYKIWGRIKTLQNELTVQYCRENNLSIWSQFTFDHTVGYNELSLTEKLTVLEASLQFILHSSTEDAKDDGDQPFGWEKKYDFLLGLEEQLHATNPTLAERILLNVLDTISELSPQSRDILGQILFNRIWTPTEMMLFICKSAAIKCDKLDSVLHMAQTYHLDCILVLSALTNENPLMFLQEQIKNDKEKDADTIVKELHEANCPEKVLVLLKDVLRYMELELPKYQLVDLTMEQIDDLKRKIKSLDLTNPDINVLKDVLIGMSIAVQDSSTITTKDNTVIQGYFPRCTQLASLLLLLLAQLTENKGCLLEIGTGEGKSCILAMFATILAVRGTKVDIVTSSPVLARRDQEEWKKLFEMFGVTSSVVPPPFSSAYSPEEQEKCLKDAYRQQIVYGTVGVFAADTLKQEFEKRTTRDTRQFELVIVDEVDYMTLDNGVQVTFLSHESSGFRHVEQLLSNIWAMISTCQPIEMLETGEIKWATRIQYFHKAVTAAIMGLETSDSFSANEILLPGVTLGFYTQEDIEMINQAESKKEKESEGAEDGMSKALSEVMKKLGVSQQYDLLSIFEEVLENSAVFKCYSLENKKAKRFEAREKQGDLNVEILLLEGGLACEIMSEKSLIDATVSTIKSSIKYSDNLQTAEESNNFSVIPVFLKSYVENQLPVFVENALKAVEMSRGREYMIDTSPAAEREAANSCDIQEYNAIIPVDFKASGVLEKNKKWGNGLQQFLEFKHQLAISSISNVTNYMSNFHYFKRYLSGSGIFGVSGTLGGKADQDFLARHYKTKSYTVPAHRHKRVVELPVVQVKGGNHQWIQTICETSWKVAERGQVVLVICEDVKTAEELHEKIQDGGRFKPEQTTLYTISEKHNIEKEKFRAGRIIIATNLGGRGTDIKVDESVNECGGLFVLLTHFPHNRRVEKQIFGRTSRKGNPGMAQMVVNCDHLAPAYQGQSVEIMRQLREDYEIKRIQDMESDELVEINLKENLFSTFCTLLKDFDGHYTEQEKRDPMRLQLNNIPDCFTHHQPKFDYQPAINALKESWALWLTLHEEHINRHDDLSQLQADLTRTMKETSGKLLQGECDNFYDHVRQAIVRTDLHCRNKSSNDYGAKSYWQKVANSDPHYKAVALYNQAYITINLGKGNYKAEAMNLLKDAKKSIDVYVSEVSNTMISCNLSVTGNKDQSTNSNNFQSQMEARMNIFKSWMTYIDNALIKLKELEKNNNDAITEDCSVYALSEEKNFIVTNELRSLYDYGLGVVFEVKQKPKFCIDALICFILGVVQVLAGVLVCALTLGTASQFGMGLISEGVSDMINGIEGMIKGTFDWVSWAISKSISIGLALLTAGFSVIKKAVTSVFKVTKSLLNGTKSFSAVASDFIKSGKAMFTSVKGSVQSGLSSLGKESFKSAMKNMTSSTALRQSFKYATKYAAQEIGKKSVLSAMNYAIDAVLQEVFKKILLTAFENVVTSSVKQSSKLDQTLVEFISSGVPKAALKKENFKIDQKYEKQIKKTVDLLCEEIIPQIILDCTTAKEVISKLSEVCEAATDLMNKAKLSGVLETAKLALKVADYTTKFVQILGAVPTKEIIDQKFVPGLLKSISELQKDMTKYDQDGRHNLYDVQRLKGELLQIVAQKVSEQFIKSCSEHITSLMTRTFKSQLTNAAGKAVDRIMHRHKTQSFFDDQRQKHNKKSASHKEVDQLSDEDKTKLMQYTEDMSKADHPATALDVYVLTKSNLLDGKGIQLTVVDENGKQLTEERYPGTNKSAGDIKLKLTKSAKALHPSQAGAQQYSGQFDIVQDDGRIISVDSDHQNALYHAVAQATGSKTEDPKKEALMLREKVKNEIQTNLESYVPMLNLQRGYDFSQKNPKKYAITRGSKQETDAALQEYLQSVNFIRSEECILIKMYHLGFVGENKSVLSACKSSKNTTGTLNTSHIPPKDSIRQAQMFLENSNSVNEIKNKNPEFYKLISSIKTDNNGQNLIAMEVLGQDHRRALTTGPSTRSQMARKLLADTMISGDVELLLKRCMILHHPLTSLKLRDALGESIPSQGHVLSDDGIRGYYKAGYRNLVSKYSRMGILDQNQRERLAEWVTQDQHEDTNTEEYRQVLQALQ</sequence>
<feature type="domain" description="Helicase ATP-binding" evidence="7">
    <location>
        <begin position="538"/>
        <end position="682"/>
    </location>
</feature>
<dbReference type="Pfam" id="PF07517">
    <property type="entry name" value="SecA_DEAD"/>
    <property type="match status" value="1"/>
</dbReference>
<keyword evidence="4" id="KW-0175">Coiled coil</keyword>
<dbReference type="InterPro" id="IPR014001">
    <property type="entry name" value="Helicase_ATP-bd"/>
</dbReference>
<dbReference type="GO" id="GO:0006605">
    <property type="term" value="P:protein targeting"/>
    <property type="evidence" value="ECO:0007669"/>
    <property type="project" value="InterPro"/>
</dbReference>
<dbReference type="PROSITE" id="PS51192">
    <property type="entry name" value="HELICASE_ATP_BIND_1"/>
    <property type="match status" value="1"/>
</dbReference>
<keyword evidence="6" id="KW-0472">Membrane</keyword>
<feature type="domain" description="SecA family profile" evidence="9">
    <location>
        <begin position="416"/>
        <end position="1208"/>
    </location>
</feature>
<evidence type="ECO:0000256" key="6">
    <source>
        <dbReference type="SAM" id="Phobius"/>
    </source>
</evidence>
<dbReference type="GO" id="GO:0005524">
    <property type="term" value="F:ATP binding"/>
    <property type="evidence" value="ECO:0007669"/>
    <property type="project" value="InterPro"/>
</dbReference>
<feature type="domain" description="Helicase C-terminal" evidence="8">
    <location>
        <begin position="1055"/>
        <end position="1232"/>
    </location>
</feature>
<keyword evidence="11" id="KW-1185">Reference proteome</keyword>
<dbReference type="InterPro" id="IPR000185">
    <property type="entry name" value="SecA"/>
</dbReference>
<proteinExistence type="predicted"/>
<dbReference type="InterPro" id="IPR011115">
    <property type="entry name" value="SecA_DEAD"/>
</dbReference>
<evidence type="ECO:0000256" key="5">
    <source>
        <dbReference type="SAM" id="MobiDB-lite"/>
    </source>
</evidence>
<name>A0A5N5J896_PANHP</name>
<protein>
    <submittedName>
        <fullName evidence="10">Uncharacterized protein</fullName>
    </submittedName>
</protein>
<dbReference type="PROSITE" id="PS51196">
    <property type="entry name" value="SECA_MOTOR_DEAD"/>
    <property type="match status" value="1"/>
</dbReference>